<evidence type="ECO:0000313" key="1">
    <source>
        <dbReference type="EMBL" id="NAS12163.1"/>
    </source>
</evidence>
<protein>
    <submittedName>
        <fullName evidence="1">Uncharacterized protein</fullName>
    </submittedName>
</protein>
<sequence length="374" mass="43642">MKYFLCTLTICLCMNLKAQERHRFQIGSQTGYEHNYFKSPDQVLVNDTLLSGDDLIASSAYLDVSMDYDYRYKWKGHRIRFAITPFARLFQENMSDSYWSLNAAVKYDYELTESTKLLGQLNFKRMNREGLDGAQDVLVNPLGYTNYGVSSGISLEPLKRNKTTIEGFYNFKNFDEYGIRDLQFNEFGVQLGSKQKFRPGRYDHAVGFVAYYKKRLYDTFNAEDSPQLGRRDWDYARLSAFYELPLTATLEIEPQLTLYSRIDRLENRSGFNQYGPGLRLRFDNDKTKISALVKYLVRDYTDIQAPSSAEPIGLLRYQYFDFSVNFEHQLPVKGLLFTGTIYNRFRETNTTNLASRSFRGYHNYYGGVGLTWKI</sequence>
<organism evidence="1 2">
    <name type="scientific">Poritiphilus flavus</name>
    <dbReference type="NCBI Taxonomy" id="2697053"/>
    <lineage>
        <taxon>Bacteria</taxon>
        <taxon>Pseudomonadati</taxon>
        <taxon>Bacteroidota</taxon>
        <taxon>Flavobacteriia</taxon>
        <taxon>Flavobacteriales</taxon>
        <taxon>Flavobacteriaceae</taxon>
        <taxon>Poritiphilus</taxon>
    </lineage>
</organism>
<dbReference type="RefSeq" id="WP_161435211.1">
    <property type="nucleotide sequence ID" value="NZ_WXYO01000004.1"/>
</dbReference>
<dbReference type="AlphaFoldDB" id="A0A6L9EBZ4"/>
<accession>A0A6L9EBZ4</accession>
<evidence type="ECO:0000313" key="2">
    <source>
        <dbReference type="Proteomes" id="UP000475249"/>
    </source>
</evidence>
<dbReference type="Proteomes" id="UP000475249">
    <property type="component" value="Unassembled WGS sequence"/>
</dbReference>
<comment type="caution">
    <text evidence="1">The sequence shown here is derived from an EMBL/GenBank/DDBJ whole genome shotgun (WGS) entry which is preliminary data.</text>
</comment>
<name>A0A6L9EBZ4_9FLAO</name>
<gene>
    <name evidence="1" type="ORF">GTQ38_09135</name>
</gene>
<keyword evidence="2" id="KW-1185">Reference proteome</keyword>
<reference evidence="1 2" key="1">
    <citation type="submission" date="2020-01" db="EMBL/GenBank/DDBJ databases">
        <title>Bacteria diversity of Porities sp.</title>
        <authorList>
            <person name="Wang G."/>
        </authorList>
    </citation>
    <scope>NUCLEOTIDE SEQUENCE [LARGE SCALE GENOMIC DNA]</scope>
    <source>
        <strain evidence="1 2">R33</strain>
    </source>
</reference>
<proteinExistence type="predicted"/>
<dbReference type="EMBL" id="WXYO01000004">
    <property type="protein sequence ID" value="NAS12163.1"/>
    <property type="molecule type" value="Genomic_DNA"/>
</dbReference>